<organism evidence="11 12">
    <name type="scientific">Eruca vesicaria subsp. sativa</name>
    <name type="common">Garden rocket</name>
    <name type="synonym">Eruca sativa</name>
    <dbReference type="NCBI Taxonomy" id="29727"/>
    <lineage>
        <taxon>Eukaryota</taxon>
        <taxon>Viridiplantae</taxon>
        <taxon>Streptophyta</taxon>
        <taxon>Embryophyta</taxon>
        <taxon>Tracheophyta</taxon>
        <taxon>Spermatophyta</taxon>
        <taxon>Magnoliopsida</taxon>
        <taxon>eudicotyledons</taxon>
        <taxon>Gunneridae</taxon>
        <taxon>Pentapetalae</taxon>
        <taxon>rosids</taxon>
        <taxon>malvids</taxon>
        <taxon>Brassicales</taxon>
        <taxon>Brassicaceae</taxon>
        <taxon>Brassiceae</taxon>
        <taxon>Eruca</taxon>
    </lineage>
</organism>
<evidence type="ECO:0000256" key="5">
    <source>
        <dbReference type="ARBA" id="ARBA00022801"/>
    </source>
</evidence>
<dbReference type="PROSITE" id="PS00502">
    <property type="entry name" value="POLYGALACTURONASE"/>
    <property type="match status" value="2"/>
</dbReference>
<dbReference type="InterPro" id="IPR000743">
    <property type="entry name" value="Glyco_hydro_28"/>
</dbReference>
<dbReference type="Pfam" id="PF00295">
    <property type="entry name" value="Glyco_hydro_28"/>
    <property type="match status" value="3"/>
</dbReference>
<sequence length="836" mass="90316">MKMSSLFFVLLCLFQISKLGFCVAESVHKANNSGYQRCGFISVTSFGAVGDGKTDDTQAFLKAWDVVCNGGNNTKLLVPLNNTFMLKPLMFAGPCKSSSIAFVIRGNLVAPGYTWSGGKHPKWISFKKINGLVVSGGGTLDGRGSVWWRHEKAQNRPTAMHFSSCDGLKMFNLRHLNSPRNHISLSRSENITISRLNMTAPSDSPNTDGIDIANCKGVDIRDSVISTGDDCIAVNKGSSYINITGLFCGPGHGISVGSLGVNGEFATVEEVRVKNCTFTKTKNGVRIKTYQNGLGYARKITFEDITMVDSGNPIIIEQNYHNKGKFGKVSFEYSNGRGVKVSDVRYSRINGSSASDQAVTFNCNANLGCENIVMEHVNLVSATTGHEASASCINVHGSFSDSLIGCIKYHKIRAKMKKSSLFFVLLCLFQISKLGFCSVHKANNNENNRHGFISVTSFGAVGDGKTDDTQAFLKAWEAVCNGGSNTNLLVPQGKTFMLKPLTFEGPCKSPSISFLIRGNLVAPGYTWSTGTYPAWINFDSINGLVVKGGGTLDGRGSMWWGHVQNRPTAMHFNNCDGLRMFNLQHLNSPRNHVSLSCSKNIIISGQKMIAPGDSPNTDGIDISNCMGVDIRDSTISTGDDCIAINRGSSYINITGIFCGPGHGISVGSLGENGEFATVEEVSVKNCTLTNTMNGVRIKTYQNGLGYARKISFEDIKMVDSKNPIIIEQNYHNKGTSGEVSFEYGNSLNCGGKSRFYKTESGEARGVKVSNVRYSRIYGSSASDEAITLNCDADLGCEDIVMDHVNIVSATAGHVVSASCKNVHGSHFDSLISCFNK</sequence>
<evidence type="ECO:0000256" key="10">
    <source>
        <dbReference type="SAM" id="SignalP"/>
    </source>
</evidence>
<keyword evidence="4" id="KW-0964">Secreted</keyword>
<gene>
    <name evidence="11" type="ORF">ERUC_LOCUS24444</name>
</gene>
<dbReference type="FunFam" id="2.160.20.10:FF:000056">
    <property type="entry name" value="Pectin lyase-like superfamily protein"/>
    <property type="match status" value="2"/>
</dbReference>
<dbReference type="SUPFAM" id="SSF51126">
    <property type="entry name" value="Pectin lyase-like"/>
    <property type="match status" value="2"/>
</dbReference>
<dbReference type="GO" id="GO:0071555">
    <property type="term" value="P:cell wall organization"/>
    <property type="evidence" value="ECO:0007669"/>
    <property type="project" value="UniProtKB-KW"/>
</dbReference>
<evidence type="ECO:0000256" key="9">
    <source>
        <dbReference type="RuleBase" id="RU361169"/>
    </source>
</evidence>
<evidence type="ECO:0000256" key="8">
    <source>
        <dbReference type="PROSITE-ProRule" id="PRU10052"/>
    </source>
</evidence>
<keyword evidence="7" id="KW-0961">Cell wall biogenesis/degradation</keyword>
<dbReference type="Proteomes" id="UP001642260">
    <property type="component" value="Unassembled WGS sequence"/>
</dbReference>
<accession>A0ABC8KSI9</accession>
<evidence type="ECO:0000256" key="2">
    <source>
        <dbReference type="ARBA" id="ARBA00008834"/>
    </source>
</evidence>
<dbReference type="InterPro" id="IPR012334">
    <property type="entry name" value="Pectin_lyas_fold"/>
</dbReference>
<evidence type="ECO:0000313" key="12">
    <source>
        <dbReference type="Proteomes" id="UP001642260"/>
    </source>
</evidence>
<keyword evidence="5 9" id="KW-0378">Hydrolase</keyword>
<dbReference type="GO" id="GO:0004553">
    <property type="term" value="F:hydrolase activity, hydrolyzing O-glycosyl compounds"/>
    <property type="evidence" value="ECO:0007669"/>
    <property type="project" value="UniProtKB-ARBA"/>
</dbReference>
<evidence type="ECO:0000256" key="4">
    <source>
        <dbReference type="ARBA" id="ARBA00022525"/>
    </source>
</evidence>
<proteinExistence type="inferred from homology"/>
<dbReference type="AlphaFoldDB" id="A0ABC8KSI9"/>
<evidence type="ECO:0000256" key="6">
    <source>
        <dbReference type="ARBA" id="ARBA00023295"/>
    </source>
</evidence>
<dbReference type="SMART" id="SM00710">
    <property type="entry name" value="PbH1"/>
    <property type="match status" value="10"/>
</dbReference>
<feature type="chain" id="PRO_5044823569" description="Polygalacturonase" evidence="10">
    <location>
        <begin position="25"/>
        <end position="836"/>
    </location>
</feature>
<evidence type="ECO:0000256" key="3">
    <source>
        <dbReference type="ARBA" id="ARBA00022512"/>
    </source>
</evidence>
<feature type="active site" evidence="8">
    <location>
        <position position="252"/>
    </location>
</feature>
<evidence type="ECO:0000256" key="1">
    <source>
        <dbReference type="ARBA" id="ARBA00004191"/>
    </source>
</evidence>
<dbReference type="EMBL" id="CAKOAT010252487">
    <property type="protein sequence ID" value="CAH8358688.1"/>
    <property type="molecule type" value="Genomic_DNA"/>
</dbReference>
<dbReference type="Gene3D" id="2.160.20.10">
    <property type="entry name" value="Single-stranded right-handed beta-helix, Pectin lyase-like"/>
    <property type="match status" value="2"/>
</dbReference>
<dbReference type="InterPro" id="IPR006626">
    <property type="entry name" value="PbH1"/>
</dbReference>
<keyword evidence="10" id="KW-0732">Signal</keyword>
<keyword evidence="12" id="KW-1185">Reference proteome</keyword>
<feature type="signal peptide" evidence="10">
    <location>
        <begin position="1"/>
        <end position="24"/>
    </location>
</feature>
<keyword evidence="3" id="KW-0134">Cell wall</keyword>
<dbReference type="PANTHER" id="PTHR31375">
    <property type="match status" value="1"/>
</dbReference>
<evidence type="ECO:0008006" key="13">
    <source>
        <dbReference type="Google" id="ProtNLM"/>
    </source>
</evidence>
<name>A0ABC8KSI9_ERUVS</name>
<dbReference type="InterPro" id="IPR011050">
    <property type="entry name" value="Pectin_lyase_fold/virulence"/>
</dbReference>
<keyword evidence="6 9" id="KW-0326">Glycosidase</keyword>
<comment type="caution">
    <text evidence="11">The sequence shown here is derived from an EMBL/GenBank/DDBJ whole genome shotgun (WGS) entry which is preliminary data.</text>
</comment>
<comment type="similarity">
    <text evidence="2 9">Belongs to the glycosyl hydrolase 28 family.</text>
</comment>
<protein>
    <recommendedName>
        <fullName evidence="13">Polygalacturonase</fullName>
    </recommendedName>
</protein>
<evidence type="ECO:0000256" key="7">
    <source>
        <dbReference type="ARBA" id="ARBA00023316"/>
    </source>
</evidence>
<feature type="active site" evidence="8">
    <location>
        <position position="662"/>
    </location>
</feature>
<comment type="subcellular location">
    <subcellularLocation>
        <location evidence="1">Secreted</location>
        <location evidence="1">Cell wall</location>
    </subcellularLocation>
</comment>
<evidence type="ECO:0000313" key="11">
    <source>
        <dbReference type="EMBL" id="CAH8358688.1"/>
    </source>
</evidence>
<reference evidence="11 12" key="1">
    <citation type="submission" date="2022-03" db="EMBL/GenBank/DDBJ databases">
        <authorList>
            <person name="Macdonald S."/>
            <person name="Ahmed S."/>
            <person name="Newling K."/>
        </authorList>
    </citation>
    <scope>NUCLEOTIDE SEQUENCE [LARGE SCALE GENOMIC DNA]</scope>
</reference>